<evidence type="ECO:0000313" key="1">
    <source>
        <dbReference type="EMBL" id="GMI17564.1"/>
    </source>
</evidence>
<dbReference type="Gene3D" id="3.40.525.10">
    <property type="entry name" value="CRAL-TRIO lipid binding domain"/>
    <property type="match status" value="1"/>
</dbReference>
<dbReference type="AlphaFoldDB" id="A0A9W7FSS1"/>
<reference evidence="2" key="1">
    <citation type="journal article" date="2023" name="Commun. Biol.">
        <title>Genome analysis of Parmales, the sister group of diatoms, reveals the evolutionary specialization of diatoms from phago-mixotrophs to photoautotrophs.</title>
        <authorList>
            <person name="Ban H."/>
            <person name="Sato S."/>
            <person name="Yoshikawa S."/>
            <person name="Yamada K."/>
            <person name="Nakamura Y."/>
            <person name="Ichinomiya M."/>
            <person name="Sato N."/>
            <person name="Blanc-Mathieu R."/>
            <person name="Endo H."/>
            <person name="Kuwata A."/>
            <person name="Ogata H."/>
        </authorList>
    </citation>
    <scope>NUCLEOTIDE SEQUENCE [LARGE SCALE GENOMIC DNA]</scope>
    <source>
        <strain evidence="2">NIES 3700</strain>
    </source>
</reference>
<dbReference type="SUPFAM" id="SSF46938">
    <property type="entry name" value="CRAL/TRIO N-terminal domain"/>
    <property type="match status" value="1"/>
</dbReference>
<dbReference type="EMBL" id="BRXW01000297">
    <property type="protein sequence ID" value="GMI17564.1"/>
    <property type="molecule type" value="Genomic_DNA"/>
</dbReference>
<gene>
    <name evidence="1" type="ORF">TrLO_g3909</name>
</gene>
<proteinExistence type="predicted"/>
<comment type="caution">
    <text evidence="1">The sequence shown here is derived from an EMBL/GenBank/DDBJ whole genome shotgun (WGS) entry which is preliminary data.</text>
</comment>
<sequence length="76" mass="8652">MTLERFLNARNYNVEAAAEMCTTTIAWQARKNLNVLMDTHGTVKGLYNTEGSRVTSASKWNWARFLDKNMPASLIQ</sequence>
<keyword evidence="2" id="KW-1185">Reference proteome</keyword>
<name>A0A9W7FSS1_9STRA</name>
<dbReference type="OrthoDB" id="202665at2759"/>
<evidence type="ECO:0000313" key="2">
    <source>
        <dbReference type="Proteomes" id="UP001165122"/>
    </source>
</evidence>
<dbReference type="Proteomes" id="UP001165122">
    <property type="component" value="Unassembled WGS sequence"/>
</dbReference>
<dbReference type="InterPro" id="IPR036273">
    <property type="entry name" value="CRAL/TRIO_N_dom_sf"/>
</dbReference>
<dbReference type="InterPro" id="IPR036865">
    <property type="entry name" value="CRAL-TRIO_dom_sf"/>
</dbReference>
<organism evidence="1 2">
    <name type="scientific">Triparma laevis f. longispina</name>
    <dbReference type="NCBI Taxonomy" id="1714387"/>
    <lineage>
        <taxon>Eukaryota</taxon>
        <taxon>Sar</taxon>
        <taxon>Stramenopiles</taxon>
        <taxon>Ochrophyta</taxon>
        <taxon>Bolidophyceae</taxon>
        <taxon>Parmales</taxon>
        <taxon>Triparmaceae</taxon>
        <taxon>Triparma</taxon>
    </lineage>
</organism>
<protein>
    <submittedName>
        <fullName evidence="1">Uncharacterized protein</fullName>
    </submittedName>
</protein>
<accession>A0A9W7FSS1</accession>